<keyword evidence="4" id="KW-0547">Nucleotide-binding</keyword>
<dbReference type="Pfam" id="PF18967">
    <property type="entry name" value="PycTM"/>
    <property type="match status" value="1"/>
</dbReference>
<keyword evidence="6" id="KW-0051">Antiviral defense</keyword>
<dbReference type="EMBL" id="LJSN01000003">
    <property type="protein sequence ID" value="PNE37798.1"/>
    <property type="molecule type" value="Genomic_DNA"/>
</dbReference>
<dbReference type="GO" id="GO:0005886">
    <property type="term" value="C:plasma membrane"/>
    <property type="evidence" value="ECO:0007669"/>
    <property type="project" value="UniProtKB-SubCell"/>
</dbReference>
<evidence type="ECO:0000256" key="2">
    <source>
        <dbReference type="ARBA" id="ARBA00022475"/>
    </source>
</evidence>
<feature type="domain" description="Pycsar effector protein" evidence="9">
    <location>
        <begin position="14"/>
        <end position="164"/>
    </location>
</feature>
<dbReference type="Proteomes" id="UP000236047">
    <property type="component" value="Unassembled WGS sequence"/>
</dbReference>
<proteinExistence type="predicted"/>
<keyword evidence="11" id="KW-1185">Reference proteome</keyword>
<evidence type="ECO:0000256" key="1">
    <source>
        <dbReference type="ARBA" id="ARBA00004236"/>
    </source>
</evidence>
<evidence type="ECO:0000256" key="8">
    <source>
        <dbReference type="SAM" id="Phobius"/>
    </source>
</evidence>
<evidence type="ECO:0000256" key="4">
    <source>
        <dbReference type="ARBA" id="ARBA00022741"/>
    </source>
</evidence>
<keyword evidence="5 8" id="KW-1133">Transmembrane helix</keyword>
<keyword evidence="7 8" id="KW-0472">Membrane</keyword>
<feature type="transmembrane region" description="Helical" evidence="8">
    <location>
        <begin position="145"/>
        <end position="167"/>
    </location>
</feature>
<evidence type="ECO:0000259" key="9">
    <source>
        <dbReference type="Pfam" id="PF18967"/>
    </source>
</evidence>
<dbReference type="GO" id="GO:0000166">
    <property type="term" value="F:nucleotide binding"/>
    <property type="evidence" value="ECO:0007669"/>
    <property type="project" value="UniProtKB-KW"/>
</dbReference>
<sequence>MSNSGTEIPSVGARLLAELRSEMARADSKASLLLGVMSMTVSLLGGLVAAHGWSLSRLSAPGSVLLWVAIVALAGALGCLLLAVLPRYGTSQWSPGQPLTYFDDIRRATEDGRLAEALAVTEENQADGVIKALAQNSRIVGTKHWWIRAGLGSYCAGVALLPIAQLIG</sequence>
<dbReference type="InterPro" id="IPR043760">
    <property type="entry name" value="PycTM_dom"/>
</dbReference>
<dbReference type="AlphaFoldDB" id="A0A2N8P9T9"/>
<reference evidence="11" key="1">
    <citation type="submission" date="2015-09" db="EMBL/GenBank/DDBJ databases">
        <authorList>
            <person name="Graham D.E."/>
            <person name="Mahan K.M."/>
            <person name="Klingeman D.M."/>
            <person name="Fida T."/>
            <person name="Giannone R.J."/>
            <person name="Hettich R.L."/>
            <person name="Parry R.J."/>
            <person name="Spain J.C."/>
        </authorList>
    </citation>
    <scope>NUCLEOTIDE SEQUENCE [LARGE SCALE GENOMIC DNA]</scope>
    <source>
        <strain evidence="11">JCM 4701</strain>
    </source>
</reference>
<evidence type="ECO:0000256" key="5">
    <source>
        <dbReference type="ARBA" id="ARBA00022989"/>
    </source>
</evidence>
<organism evidence="10 11">
    <name type="scientific">Streptomyces noursei</name>
    <name type="common">Streptomyces albulus</name>
    <dbReference type="NCBI Taxonomy" id="1971"/>
    <lineage>
        <taxon>Bacteria</taxon>
        <taxon>Bacillati</taxon>
        <taxon>Actinomycetota</taxon>
        <taxon>Actinomycetes</taxon>
        <taxon>Kitasatosporales</taxon>
        <taxon>Streptomycetaceae</taxon>
        <taxon>Streptomyces</taxon>
    </lineage>
</organism>
<comment type="caution">
    <text evidence="10">The sequence shown here is derived from an EMBL/GenBank/DDBJ whole genome shotgun (WGS) entry which is preliminary data.</text>
</comment>
<evidence type="ECO:0000256" key="6">
    <source>
        <dbReference type="ARBA" id="ARBA00023118"/>
    </source>
</evidence>
<feature type="transmembrane region" description="Helical" evidence="8">
    <location>
        <begin position="65"/>
        <end position="85"/>
    </location>
</feature>
<dbReference type="RefSeq" id="WP_219729420.1">
    <property type="nucleotide sequence ID" value="NZ_LJSN01000003.1"/>
</dbReference>
<keyword evidence="2" id="KW-1003">Cell membrane</keyword>
<feature type="transmembrane region" description="Helical" evidence="8">
    <location>
        <begin position="30"/>
        <end position="53"/>
    </location>
</feature>
<evidence type="ECO:0000313" key="10">
    <source>
        <dbReference type="EMBL" id="PNE37798.1"/>
    </source>
</evidence>
<accession>A0A2N8P9T9</accession>
<name>A0A2N8P9T9_STRNR</name>
<comment type="subcellular location">
    <subcellularLocation>
        <location evidence="1">Cell membrane</location>
    </subcellularLocation>
</comment>
<evidence type="ECO:0000313" key="11">
    <source>
        <dbReference type="Proteomes" id="UP000236047"/>
    </source>
</evidence>
<evidence type="ECO:0000256" key="3">
    <source>
        <dbReference type="ARBA" id="ARBA00022692"/>
    </source>
</evidence>
<keyword evidence="3 8" id="KW-0812">Transmembrane</keyword>
<dbReference type="GO" id="GO:0051607">
    <property type="term" value="P:defense response to virus"/>
    <property type="evidence" value="ECO:0007669"/>
    <property type="project" value="UniProtKB-KW"/>
</dbReference>
<gene>
    <name evidence="10" type="ORF">AOB60_26630</name>
</gene>
<protein>
    <recommendedName>
        <fullName evidence="9">Pycsar effector protein domain-containing protein</fullName>
    </recommendedName>
</protein>
<evidence type="ECO:0000256" key="7">
    <source>
        <dbReference type="ARBA" id="ARBA00023136"/>
    </source>
</evidence>